<protein>
    <recommendedName>
        <fullName evidence="3">Proteinase inhibitor I42 chagasin domain-containing protein</fullName>
    </recommendedName>
</protein>
<comment type="caution">
    <text evidence="1">The sequence shown here is derived from an EMBL/GenBank/DDBJ whole genome shotgun (WGS) entry which is preliminary data.</text>
</comment>
<name>A0A7K0DV99_9NOCA</name>
<accession>A0A7K0DV99</accession>
<proteinExistence type="predicted"/>
<reference evidence="1 2" key="1">
    <citation type="submission" date="2019-10" db="EMBL/GenBank/DDBJ databases">
        <title>Nocardia macrotermitis sp. nov. and Nocardia aurantia sp. nov., isolated from the gut of fungus growing-termite Macrotermes natalensis.</title>
        <authorList>
            <person name="Benndorf R."/>
            <person name="Schwitalla J."/>
            <person name="Martin K."/>
            <person name="De Beer W."/>
            <person name="Kaster A.-K."/>
            <person name="Vollmers J."/>
            <person name="Poulsen M."/>
            <person name="Beemelmanns C."/>
        </authorList>
    </citation>
    <scope>NUCLEOTIDE SEQUENCE [LARGE SCALE GENOMIC DNA]</scope>
    <source>
        <strain evidence="1 2">RB56</strain>
    </source>
</reference>
<dbReference type="OrthoDB" id="4288208at2"/>
<evidence type="ECO:0000313" key="2">
    <source>
        <dbReference type="Proteomes" id="UP000431401"/>
    </source>
</evidence>
<organism evidence="1 2">
    <name type="scientific">Nocardia aurantia</name>
    <dbReference type="NCBI Taxonomy" id="2585199"/>
    <lineage>
        <taxon>Bacteria</taxon>
        <taxon>Bacillati</taxon>
        <taxon>Actinomycetota</taxon>
        <taxon>Actinomycetes</taxon>
        <taxon>Mycobacteriales</taxon>
        <taxon>Nocardiaceae</taxon>
        <taxon>Nocardia</taxon>
    </lineage>
</organism>
<evidence type="ECO:0000313" key="1">
    <source>
        <dbReference type="EMBL" id="MQY29665.1"/>
    </source>
</evidence>
<keyword evidence="2" id="KW-1185">Reference proteome</keyword>
<dbReference type="EMBL" id="WEGI01000011">
    <property type="protein sequence ID" value="MQY29665.1"/>
    <property type="molecule type" value="Genomic_DNA"/>
</dbReference>
<dbReference type="RefSeq" id="WP_153346624.1">
    <property type="nucleotide sequence ID" value="NZ_WEGI01000011.1"/>
</dbReference>
<dbReference type="Proteomes" id="UP000431401">
    <property type="component" value="Unassembled WGS sequence"/>
</dbReference>
<evidence type="ECO:0008006" key="3">
    <source>
        <dbReference type="Google" id="ProtNLM"/>
    </source>
</evidence>
<sequence length="82" mass="8430">MRVLLVGGHDAQGSWVWDTPVSADPAVLRHSGGRGPRAGAAESIFTVVGPGRGTLVSARTCAPDPGTDCPDPVPWQVTIVAE</sequence>
<gene>
    <name evidence="1" type="ORF">NRB56_52560</name>
</gene>
<dbReference type="AlphaFoldDB" id="A0A7K0DV99"/>